<dbReference type="SUPFAM" id="SSF46785">
    <property type="entry name" value="Winged helix' DNA-binding domain"/>
    <property type="match status" value="1"/>
</dbReference>
<proteinExistence type="predicted"/>
<gene>
    <name evidence="1" type="ORF">NBG84_26345</name>
</gene>
<dbReference type="EMBL" id="JAMQAW010000032">
    <property type="protein sequence ID" value="MCM2391764.1"/>
    <property type="molecule type" value="Genomic_DNA"/>
</dbReference>
<evidence type="ECO:0008006" key="3">
    <source>
        <dbReference type="Google" id="ProtNLM"/>
    </source>
</evidence>
<reference evidence="1" key="1">
    <citation type="submission" date="2022-06" db="EMBL/GenBank/DDBJ databases">
        <title>Genome public.</title>
        <authorList>
            <person name="Sun Q."/>
        </authorList>
    </citation>
    <scope>NUCLEOTIDE SEQUENCE</scope>
    <source>
        <strain evidence="1">CWNU-1</strain>
    </source>
</reference>
<name>A0ABT0UUW8_9ACTN</name>
<dbReference type="InterPro" id="IPR036390">
    <property type="entry name" value="WH_DNA-bd_sf"/>
</dbReference>
<organism evidence="1 2">
    <name type="scientific">Streptomyces albipurpureus</name>
    <dbReference type="NCBI Taxonomy" id="2897419"/>
    <lineage>
        <taxon>Bacteria</taxon>
        <taxon>Bacillati</taxon>
        <taxon>Actinomycetota</taxon>
        <taxon>Actinomycetes</taxon>
        <taxon>Kitasatosporales</taxon>
        <taxon>Streptomycetaceae</taxon>
        <taxon>Streptomyces</taxon>
    </lineage>
</organism>
<accession>A0ABT0UUW8</accession>
<comment type="caution">
    <text evidence="1">The sequence shown here is derived from an EMBL/GenBank/DDBJ whole genome shotgun (WGS) entry which is preliminary data.</text>
</comment>
<evidence type="ECO:0000313" key="2">
    <source>
        <dbReference type="Proteomes" id="UP001431429"/>
    </source>
</evidence>
<protein>
    <recommendedName>
        <fullName evidence="3">MarR family transcriptional regulator</fullName>
    </recommendedName>
</protein>
<keyword evidence="2" id="KW-1185">Reference proteome</keyword>
<evidence type="ECO:0000313" key="1">
    <source>
        <dbReference type="EMBL" id="MCM2391764.1"/>
    </source>
</evidence>
<dbReference type="RefSeq" id="WP_250922090.1">
    <property type="nucleotide sequence ID" value="NZ_JAMQAW010000032.1"/>
</dbReference>
<sequence>MTLDDGAYKTLTLLEVTGNAPVTATAKRSFPLLRRLVDAGYVRTYHVGEDAWMSITEAGKKALVDHRSAPRRGGEKGN</sequence>
<dbReference type="Proteomes" id="UP001431429">
    <property type="component" value="Unassembled WGS sequence"/>
</dbReference>